<protein>
    <submittedName>
        <fullName evidence="12">Transcriptional repressor</fullName>
    </submittedName>
</protein>
<evidence type="ECO:0000256" key="5">
    <source>
        <dbReference type="ARBA" id="ARBA00022491"/>
    </source>
</evidence>
<dbReference type="PANTHER" id="PTHR33202:SF2">
    <property type="entry name" value="FERRIC UPTAKE REGULATION PROTEIN"/>
    <property type="match status" value="1"/>
</dbReference>
<comment type="caution">
    <text evidence="12">The sequence shown here is derived from an EMBL/GenBank/DDBJ whole genome shotgun (WGS) entry which is preliminary data.</text>
</comment>
<gene>
    <name evidence="12" type="ORF">KIH74_33980</name>
</gene>
<dbReference type="Gene3D" id="3.30.1490.190">
    <property type="match status" value="1"/>
</dbReference>
<feature type="region of interest" description="Disordered" evidence="11">
    <location>
        <begin position="1"/>
        <end position="20"/>
    </location>
</feature>
<comment type="subunit">
    <text evidence="3">Homodimer.</text>
</comment>
<dbReference type="PANTHER" id="PTHR33202">
    <property type="entry name" value="ZINC UPTAKE REGULATION PROTEIN"/>
    <property type="match status" value="1"/>
</dbReference>
<evidence type="ECO:0000256" key="7">
    <source>
        <dbReference type="ARBA" id="ARBA00022833"/>
    </source>
</evidence>
<dbReference type="CDD" id="cd07153">
    <property type="entry name" value="Fur_like"/>
    <property type="match status" value="1"/>
</dbReference>
<evidence type="ECO:0000256" key="6">
    <source>
        <dbReference type="ARBA" id="ARBA00022723"/>
    </source>
</evidence>
<dbReference type="Gene3D" id="1.10.10.10">
    <property type="entry name" value="Winged helix-like DNA-binding domain superfamily/Winged helix DNA-binding domain"/>
    <property type="match status" value="1"/>
</dbReference>
<dbReference type="InterPro" id="IPR043135">
    <property type="entry name" value="Fur_C"/>
</dbReference>
<evidence type="ECO:0000256" key="4">
    <source>
        <dbReference type="ARBA" id="ARBA00022490"/>
    </source>
</evidence>
<evidence type="ECO:0000256" key="8">
    <source>
        <dbReference type="ARBA" id="ARBA00023015"/>
    </source>
</evidence>
<keyword evidence="6" id="KW-0479">Metal-binding</keyword>
<keyword evidence="9" id="KW-0238">DNA-binding</keyword>
<dbReference type="InterPro" id="IPR036388">
    <property type="entry name" value="WH-like_DNA-bd_sf"/>
</dbReference>
<dbReference type="InterPro" id="IPR036390">
    <property type="entry name" value="WH_DNA-bd_sf"/>
</dbReference>
<keyword evidence="10" id="KW-0804">Transcription</keyword>
<keyword evidence="5" id="KW-0678">Repressor</keyword>
<keyword evidence="8" id="KW-0805">Transcription regulation</keyword>
<evidence type="ECO:0000313" key="12">
    <source>
        <dbReference type="EMBL" id="MBT0774004.1"/>
    </source>
</evidence>
<evidence type="ECO:0000256" key="3">
    <source>
        <dbReference type="ARBA" id="ARBA00011738"/>
    </source>
</evidence>
<keyword evidence="7" id="KW-0862">Zinc</keyword>
<evidence type="ECO:0000256" key="9">
    <source>
        <dbReference type="ARBA" id="ARBA00023125"/>
    </source>
</evidence>
<reference evidence="12 13" key="1">
    <citation type="submission" date="2021-05" db="EMBL/GenBank/DDBJ databases">
        <title>Kineosporia and Streptomyces sp. nov. two new marine actinobacteria isolated from Coral.</title>
        <authorList>
            <person name="Buangrab K."/>
            <person name="Sutthacheep M."/>
            <person name="Yeemin T."/>
            <person name="Harunari E."/>
            <person name="Igarashi Y."/>
            <person name="Kanchanasin P."/>
            <person name="Tanasupawat S."/>
            <person name="Phongsopitanun W."/>
        </authorList>
    </citation>
    <scope>NUCLEOTIDE SEQUENCE [LARGE SCALE GENOMIC DNA]</scope>
    <source>
        <strain evidence="12 13">J2-2</strain>
    </source>
</reference>
<evidence type="ECO:0000313" key="13">
    <source>
        <dbReference type="Proteomes" id="UP001197247"/>
    </source>
</evidence>
<evidence type="ECO:0000256" key="11">
    <source>
        <dbReference type="SAM" id="MobiDB-lite"/>
    </source>
</evidence>
<dbReference type="Proteomes" id="UP001197247">
    <property type="component" value="Unassembled WGS sequence"/>
</dbReference>
<proteinExistence type="inferred from homology"/>
<keyword evidence="13" id="KW-1185">Reference proteome</keyword>
<accession>A0ABS5TT58</accession>
<organism evidence="12 13">
    <name type="scientific">Kineosporia corallincola</name>
    <dbReference type="NCBI Taxonomy" id="2835133"/>
    <lineage>
        <taxon>Bacteria</taxon>
        <taxon>Bacillati</taxon>
        <taxon>Actinomycetota</taxon>
        <taxon>Actinomycetes</taxon>
        <taxon>Kineosporiales</taxon>
        <taxon>Kineosporiaceae</taxon>
        <taxon>Kineosporia</taxon>
    </lineage>
</organism>
<comment type="similarity">
    <text evidence="2">Belongs to the Fur family.</text>
</comment>
<evidence type="ECO:0000256" key="1">
    <source>
        <dbReference type="ARBA" id="ARBA00004496"/>
    </source>
</evidence>
<dbReference type="Pfam" id="PF01475">
    <property type="entry name" value="FUR"/>
    <property type="match status" value="1"/>
</dbReference>
<sequence length="142" mass="16017">MLPGEKIRPGRRHRKSRQGDLVRKALSESSEFLSAQNLFLGLRRDGSEVSLSTVYRHLQMFVDRNQVDVIHDAGGEALYRYCGTAHNTRPHHHLVCRVCCRAEEVDSSTPGQWVQAIAAEHDFLDIAWSLDIFGTCPECRAG</sequence>
<comment type="subcellular location">
    <subcellularLocation>
        <location evidence="1">Cytoplasm</location>
    </subcellularLocation>
</comment>
<dbReference type="RefSeq" id="WP_214160539.1">
    <property type="nucleotide sequence ID" value="NZ_JAHBAY010000022.1"/>
</dbReference>
<keyword evidence="4" id="KW-0963">Cytoplasm</keyword>
<dbReference type="InterPro" id="IPR002481">
    <property type="entry name" value="FUR"/>
</dbReference>
<evidence type="ECO:0000256" key="10">
    <source>
        <dbReference type="ARBA" id="ARBA00023163"/>
    </source>
</evidence>
<dbReference type="EMBL" id="JAHBAY010000022">
    <property type="protein sequence ID" value="MBT0774004.1"/>
    <property type="molecule type" value="Genomic_DNA"/>
</dbReference>
<evidence type="ECO:0000256" key="2">
    <source>
        <dbReference type="ARBA" id="ARBA00007957"/>
    </source>
</evidence>
<name>A0ABS5TT58_9ACTN</name>
<dbReference type="SUPFAM" id="SSF46785">
    <property type="entry name" value="Winged helix' DNA-binding domain"/>
    <property type="match status" value="1"/>
</dbReference>